<comment type="subcellular location">
    <subcellularLocation>
        <location evidence="1">Mitochondrion inner membrane</location>
        <topology evidence="1">Single-pass membrane protein</topology>
    </subcellularLocation>
</comment>
<sequence>MSQPLLQKVRSKIPSRNTLIFWGSVFGLASYHFYNKQRCKEQMESVKKRASALADVPMSTTDLPKKVCVIVSNQPGEFSTTKTMEHWRKYVMPVFYAGALDYDVIEIENHDKENNQNEGVGIMEGFVHEYVSNSIKKHLRDKLETLYPELKNQRLAASSSDGNEIEQFQVPDDRILDIVAIGRNAFAESFNGIVDAYTTSLDLVVEKPVPAQASEIPTPVDLAENLPSTTTEEKTESTIEETPTAEQNPSELSPIKTTIEYSKFAPSLSEEPLPAIAYLQIKLRSGWSSIPKAIYRFFNDYEYTKLYSEQALRVVLDVKRPWNQEIDTKWDIEDEKLKPWHGKNAIFVENPSVSDKLNVYSTIE</sequence>
<keyword evidence="7" id="KW-0653">Protein transport</keyword>
<dbReference type="Pfam" id="PF11711">
    <property type="entry name" value="Tim54"/>
    <property type="match status" value="1"/>
</dbReference>
<feature type="region of interest" description="Disordered" evidence="12">
    <location>
        <begin position="222"/>
        <end position="251"/>
    </location>
</feature>
<evidence type="ECO:0000256" key="7">
    <source>
        <dbReference type="ARBA" id="ARBA00022927"/>
    </source>
</evidence>
<comment type="similarity">
    <text evidence="2">Belongs to the TIM54 family.</text>
</comment>
<evidence type="ECO:0000256" key="12">
    <source>
        <dbReference type="SAM" id="MobiDB-lite"/>
    </source>
</evidence>
<keyword evidence="14" id="KW-1185">Reference proteome</keyword>
<evidence type="ECO:0000256" key="6">
    <source>
        <dbReference type="ARBA" id="ARBA00022792"/>
    </source>
</evidence>
<reference evidence="13 14" key="1">
    <citation type="journal article" date="2018" name="MBio">
        <title>Comparative Genomics Reveals the Core Gene Toolbox for the Fungus-Insect Symbiosis.</title>
        <authorList>
            <person name="Wang Y."/>
            <person name="Stata M."/>
            <person name="Wang W."/>
            <person name="Stajich J.E."/>
            <person name="White M.M."/>
            <person name="Moncalvo J.M."/>
        </authorList>
    </citation>
    <scope>NUCLEOTIDE SEQUENCE [LARGE SCALE GENOMIC DNA]</scope>
    <source>
        <strain evidence="13 14">SC-DP-2</strain>
    </source>
</reference>
<dbReference type="GO" id="GO:0005743">
    <property type="term" value="C:mitochondrial inner membrane"/>
    <property type="evidence" value="ECO:0007669"/>
    <property type="project" value="UniProtKB-SubCell"/>
</dbReference>
<dbReference type="OrthoDB" id="5598305at2759"/>
<keyword evidence="6" id="KW-0999">Mitochondrion inner membrane</keyword>
<keyword evidence="9" id="KW-0811">Translocation</keyword>
<keyword evidence="8" id="KW-1133">Transmembrane helix</keyword>
<dbReference type="InterPro" id="IPR021056">
    <property type="entry name" value="Mt_import_IM_translocase_Tim54"/>
</dbReference>
<evidence type="ECO:0000256" key="5">
    <source>
        <dbReference type="ARBA" id="ARBA00022692"/>
    </source>
</evidence>
<evidence type="ECO:0000313" key="14">
    <source>
        <dbReference type="Proteomes" id="UP000245609"/>
    </source>
</evidence>
<protein>
    <recommendedName>
        <fullName evidence="3">Mitochondrial import inner membrane translocase subunit TIM54</fullName>
    </recommendedName>
</protein>
<evidence type="ECO:0000256" key="2">
    <source>
        <dbReference type="ARBA" id="ARBA00006355"/>
    </source>
</evidence>
<evidence type="ECO:0000256" key="1">
    <source>
        <dbReference type="ARBA" id="ARBA00004434"/>
    </source>
</evidence>
<dbReference type="AlphaFoldDB" id="A0A2T9ZEC1"/>
<organism evidence="13 14">
    <name type="scientific">Smittium megazygosporum</name>
    <dbReference type="NCBI Taxonomy" id="133381"/>
    <lineage>
        <taxon>Eukaryota</taxon>
        <taxon>Fungi</taxon>
        <taxon>Fungi incertae sedis</taxon>
        <taxon>Zoopagomycota</taxon>
        <taxon>Kickxellomycotina</taxon>
        <taxon>Harpellomycetes</taxon>
        <taxon>Harpellales</taxon>
        <taxon>Legeriomycetaceae</taxon>
        <taxon>Smittium</taxon>
    </lineage>
</organism>
<proteinExistence type="inferred from homology"/>
<evidence type="ECO:0000313" key="13">
    <source>
        <dbReference type="EMBL" id="PVV02887.1"/>
    </source>
</evidence>
<gene>
    <name evidence="13" type="ORF">BB560_002649</name>
</gene>
<name>A0A2T9ZEC1_9FUNG</name>
<evidence type="ECO:0000256" key="4">
    <source>
        <dbReference type="ARBA" id="ARBA00022448"/>
    </source>
</evidence>
<keyword evidence="5" id="KW-0812">Transmembrane</keyword>
<keyword evidence="4" id="KW-0813">Transport</keyword>
<accession>A0A2T9ZEC1</accession>
<dbReference type="GO" id="GO:0015031">
    <property type="term" value="P:protein transport"/>
    <property type="evidence" value="ECO:0007669"/>
    <property type="project" value="UniProtKB-KW"/>
</dbReference>
<dbReference type="Proteomes" id="UP000245609">
    <property type="component" value="Unassembled WGS sequence"/>
</dbReference>
<evidence type="ECO:0000256" key="11">
    <source>
        <dbReference type="ARBA" id="ARBA00023136"/>
    </source>
</evidence>
<evidence type="ECO:0000256" key="10">
    <source>
        <dbReference type="ARBA" id="ARBA00023128"/>
    </source>
</evidence>
<keyword evidence="10" id="KW-0496">Mitochondrion</keyword>
<dbReference type="EMBL" id="MBFS01000307">
    <property type="protein sequence ID" value="PVV02887.1"/>
    <property type="molecule type" value="Genomic_DNA"/>
</dbReference>
<keyword evidence="11" id="KW-0472">Membrane</keyword>
<comment type="caution">
    <text evidence="13">The sequence shown here is derived from an EMBL/GenBank/DDBJ whole genome shotgun (WGS) entry which is preliminary data.</text>
</comment>
<evidence type="ECO:0000256" key="3">
    <source>
        <dbReference type="ARBA" id="ARBA00020796"/>
    </source>
</evidence>
<evidence type="ECO:0000256" key="8">
    <source>
        <dbReference type="ARBA" id="ARBA00022989"/>
    </source>
</evidence>
<dbReference type="STRING" id="133381.A0A2T9ZEC1"/>
<evidence type="ECO:0000256" key="9">
    <source>
        <dbReference type="ARBA" id="ARBA00023010"/>
    </source>
</evidence>